<dbReference type="KEGG" id="mpc:Mar181_0995"/>
<gene>
    <name evidence="1" type="ordered locus">Mar181_0995</name>
</gene>
<dbReference type="HOGENOM" id="CLU_2273980_0_0_6"/>
<dbReference type="AlphaFoldDB" id="F6CTJ5"/>
<sequence length="102" mass="11788">MLVKLAFVAPTEDEQQYMVSIDLLELPREGDRISFSRVSESGSEDFIVREVRWNLAFNDTLDKGEVLDVWVTCEFAETFSSKESHKSLCAKFKERTGVHHQF</sequence>
<dbReference type="Proteomes" id="UP000009230">
    <property type="component" value="Chromosome"/>
</dbReference>
<dbReference type="RefSeq" id="WP_013795520.1">
    <property type="nucleotide sequence ID" value="NC_015559.1"/>
</dbReference>
<dbReference type="STRING" id="491952.Mar181_0995"/>
<evidence type="ECO:0000313" key="2">
    <source>
        <dbReference type="Proteomes" id="UP000009230"/>
    </source>
</evidence>
<name>F6CTJ5_MARPP</name>
<protein>
    <submittedName>
        <fullName evidence="1">Uncharacterized protein</fullName>
    </submittedName>
</protein>
<accession>F6CTJ5</accession>
<evidence type="ECO:0000313" key="1">
    <source>
        <dbReference type="EMBL" id="AEF54044.1"/>
    </source>
</evidence>
<dbReference type="OrthoDB" id="3078670at2"/>
<reference evidence="1 2" key="1">
    <citation type="journal article" date="2012" name="Stand. Genomic Sci.">
        <title>Complete genome sequence of Marinomonas posidonica type strain (IVIA-Po-181(T)).</title>
        <authorList>
            <person name="Lucas-Elio P."/>
            <person name="Goodwin L."/>
            <person name="Woyke T."/>
            <person name="Pitluck S."/>
            <person name="Nolan M."/>
            <person name="Kyrpides N.C."/>
            <person name="Detter J.C."/>
            <person name="Copeland A."/>
            <person name="Lu M."/>
            <person name="Bruce D."/>
            <person name="Detter C."/>
            <person name="Tapia R."/>
            <person name="Han S."/>
            <person name="Land M.L."/>
            <person name="Ivanova N."/>
            <person name="Mikhailova N."/>
            <person name="Johnston A.W."/>
            <person name="Sanchez-Amat A."/>
        </authorList>
    </citation>
    <scope>NUCLEOTIDE SEQUENCE [LARGE SCALE GENOMIC DNA]</scope>
    <source>
        <strain evidence="2">CECT 7376 / NCIMB 14433 / IVIA-Po-181</strain>
    </source>
</reference>
<proteinExistence type="predicted"/>
<keyword evidence="2" id="KW-1185">Reference proteome</keyword>
<dbReference type="EMBL" id="CP002771">
    <property type="protein sequence ID" value="AEF54044.1"/>
    <property type="molecule type" value="Genomic_DNA"/>
</dbReference>
<organism evidence="1 2">
    <name type="scientific">Marinomonas posidonica (strain CECT 7376 / NCIMB 14433 / IVIA-Po-181)</name>
    <dbReference type="NCBI Taxonomy" id="491952"/>
    <lineage>
        <taxon>Bacteria</taxon>
        <taxon>Pseudomonadati</taxon>
        <taxon>Pseudomonadota</taxon>
        <taxon>Gammaproteobacteria</taxon>
        <taxon>Oceanospirillales</taxon>
        <taxon>Oceanospirillaceae</taxon>
        <taxon>Marinomonas</taxon>
    </lineage>
</organism>